<proteinExistence type="predicted"/>
<evidence type="ECO:0000313" key="2">
    <source>
        <dbReference type="Proteomes" id="UP001430953"/>
    </source>
</evidence>
<reference evidence="1 2" key="1">
    <citation type="submission" date="2023-03" db="EMBL/GenBank/DDBJ databases">
        <title>High recombination rates correlate with genetic variation in Cardiocondyla obscurior ants.</title>
        <authorList>
            <person name="Errbii M."/>
        </authorList>
    </citation>
    <scope>NUCLEOTIDE SEQUENCE [LARGE SCALE GENOMIC DNA]</scope>
    <source>
        <strain evidence="1">Alpha-2009</strain>
        <tissue evidence="1">Whole body</tissue>
    </source>
</reference>
<accession>A0AAW2G3V7</accession>
<name>A0AAW2G3V7_9HYME</name>
<dbReference type="AlphaFoldDB" id="A0AAW2G3V7"/>
<gene>
    <name evidence="1" type="ORF">PUN28_006995</name>
</gene>
<evidence type="ECO:0000313" key="1">
    <source>
        <dbReference type="EMBL" id="KAL0121886.1"/>
    </source>
</evidence>
<evidence type="ECO:0008006" key="3">
    <source>
        <dbReference type="Google" id="ProtNLM"/>
    </source>
</evidence>
<comment type="caution">
    <text evidence="1">The sequence shown here is derived from an EMBL/GenBank/DDBJ whole genome shotgun (WGS) entry which is preliminary data.</text>
</comment>
<keyword evidence="2" id="KW-1185">Reference proteome</keyword>
<sequence length="88" mass="10189">MRHLFIFTSRLFSVTNGFEKDRLRDFRRNRSNAHGASGLNCATNSVARDQHLVRLRRGRDSSRIEQVTLRNIKCEGRMDGQTEGLKII</sequence>
<dbReference type="EMBL" id="JADYXP020000006">
    <property type="protein sequence ID" value="KAL0121886.1"/>
    <property type="molecule type" value="Genomic_DNA"/>
</dbReference>
<dbReference type="Proteomes" id="UP001430953">
    <property type="component" value="Unassembled WGS sequence"/>
</dbReference>
<organism evidence="1 2">
    <name type="scientific">Cardiocondyla obscurior</name>
    <dbReference type="NCBI Taxonomy" id="286306"/>
    <lineage>
        <taxon>Eukaryota</taxon>
        <taxon>Metazoa</taxon>
        <taxon>Ecdysozoa</taxon>
        <taxon>Arthropoda</taxon>
        <taxon>Hexapoda</taxon>
        <taxon>Insecta</taxon>
        <taxon>Pterygota</taxon>
        <taxon>Neoptera</taxon>
        <taxon>Endopterygota</taxon>
        <taxon>Hymenoptera</taxon>
        <taxon>Apocrita</taxon>
        <taxon>Aculeata</taxon>
        <taxon>Formicoidea</taxon>
        <taxon>Formicidae</taxon>
        <taxon>Myrmicinae</taxon>
        <taxon>Cardiocondyla</taxon>
    </lineage>
</organism>
<protein>
    <recommendedName>
        <fullName evidence="3">Secreted protein</fullName>
    </recommendedName>
</protein>